<keyword evidence="1" id="KW-1133">Transmembrane helix</keyword>
<dbReference type="SUPFAM" id="SSF54001">
    <property type="entry name" value="Cysteine proteinases"/>
    <property type="match status" value="1"/>
</dbReference>
<name>A0A0A2LJV2_9FLAO</name>
<evidence type="ECO:0000313" key="3">
    <source>
        <dbReference type="Proteomes" id="UP000030129"/>
    </source>
</evidence>
<comment type="caution">
    <text evidence="2">The sequence shown here is derived from an EMBL/GenBank/DDBJ whole genome shotgun (WGS) entry which is preliminary data.</text>
</comment>
<dbReference type="EMBL" id="JRLV01000016">
    <property type="protein sequence ID" value="KGO79531.1"/>
    <property type="molecule type" value="Genomic_DNA"/>
</dbReference>
<sequence length="229" mass="26685">MPSKYFLIKHYRTLKLFTGLVMLFIFAFIVYKSVFFFDKKAENELVKLYENTSRLSDHEVSLIKEGDFILRKGFGHFSDFIAQNLNHGSFDITHCGIIVKKDNRLYVVHSLSSDVSDIDGVQAQPLETFLSYSTPQKIIVTRTKNSTVTTGHNIALQAQHYCELQIPFDNSGTIDDAESFYCTELIWHILEKDLQLIKLPTENEERKKFFYTVENIYSTDYFDIIINQY</sequence>
<proteinExistence type="predicted"/>
<dbReference type="eggNOG" id="ENOG5030YE4">
    <property type="taxonomic scope" value="Bacteria"/>
</dbReference>
<accession>A0A0A2LJV2</accession>
<dbReference type="InterPro" id="IPR024453">
    <property type="entry name" value="Peptidase_C92"/>
</dbReference>
<dbReference type="AlphaFoldDB" id="A0A0A2LJV2"/>
<gene>
    <name evidence="2" type="ORF">Q763_13350</name>
</gene>
<keyword evidence="1" id="KW-0472">Membrane</keyword>
<keyword evidence="1" id="KW-0812">Transmembrane</keyword>
<dbReference type="InterPro" id="IPR038765">
    <property type="entry name" value="Papain-like_cys_pep_sf"/>
</dbReference>
<evidence type="ECO:0000256" key="1">
    <source>
        <dbReference type="SAM" id="Phobius"/>
    </source>
</evidence>
<organism evidence="2 3">
    <name type="scientific">Flavobacterium beibuense F44-8</name>
    <dbReference type="NCBI Taxonomy" id="1406840"/>
    <lineage>
        <taxon>Bacteria</taxon>
        <taxon>Pseudomonadati</taxon>
        <taxon>Bacteroidota</taxon>
        <taxon>Flavobacteriia</taxon>
        <taxon>Flavobacteriales</taxon>
        <taxon>Flavobacteriaceae</taxon>
        <taxon>Flavobacterium</taxon>
    </lineage>
</organism>
<protein>
    <recommendedName>
        <fullName evidence="4">Permuted papain-like amidase YaeF/Yiix C92 family enzyme</fullName>
    </recommendedName>
</protein>
<dbReference type="Proteomes" id="UP000030129">
    <property type="component" value="Unassembled WGS sequence"/>
</dbReference>
<keyword evidence="3" id="KW-1185">Reference proteome</keyword>
<evidence type="ECO:0008006" key="4">
    <source>
        <dbReference type="Google" id="ProtNLM"/>
    </source>
</evidence>
<reference evidence="2 3" key="1">
    <citation type="submission" date="2013-09" db="EMBL/GenBank/DDBJ databases">
        <authorList>
            <person name="Zeng Z."/>
            <person name="Chen C."/>
        </authorList>
    </citation>
    <scope>NUCLEOTIDE SEQUENCE [LARGE SCALE GENOMIC DNA]</scope>
    <source>
        <strain evidence="2 3">F44-8</strain>
    </source>
</reference>
<feature type="transmembrane region" description="Helical" evidence="1">
    <location>
        <begin position="12"/>
        <end position="31"/>
    </location>
</feature>
<evidence type="ECO:0000313" key="2">
    <source>
        <dbReference type="EMBL" id="KGO79531.1"/>
    </source>
</evidence>
<dbReference type="Pfam" id="PF05708">
    <property type="entry name" value="Peptidase_C92"/>
    <property type="match status" value="1"/>
</dbReference>
<dbReference type="Gene3D" id="3.90.1720.10">
    <property type="entry name" value="endopeptidase domain like (from Nostoc punctiforme)"/>
    <property type="match status" value="1"/>
</dbReference>
<dbReference type="STRING" id="1406840.Q763_13350"/>